<dbReference type="RefSeq" id="WP_345222696.1">
    <property type="nucleotide sequence ID" value="NZ_BAAAXE010000013.1"/>
</dbReference>
<feature type="transmembrane region" description="Helical" evidence="1">
    <location>
        <begin position="7"/>
        <end position="27"/>
    </location>
</feature>
<keyword evidence="1" id="KW-1133">Transmembrane helix</keyword>
<reference evidence="2 3" key="1">
    <citation type="submission" date="2024-09" db="EMBL/GenBank/DDBJ databases">
        <authorList>
            <person name="Sun Q."/>
            <person name="Mori K."/>
        </authorList>
    </citation>
    <scope>NUCLEOTIDE SEQUENCE [LARGE SCALE GENOMIC DNA]</scope>
    <source>
        <strain evidence="2 3">JCM 4362</strain>
    </source>
</reference>
<keyword evidence="3" id="KW-1185">Reference proteome</keyword>
<name>A0ABV5PH85_STRCM</name>
<sequence>MSVGRAWRILPAIGGGAVLLVVAALRLHTQLTGVEGSLTGVRCQVSDTSDRDDPAYTCTGSFHPADRTFFIPYLEVGTTFPTAKPQEPVTVLVDGPGADTAVVPGKEAWLPQGLAGLVLLPAGIFMAVRGGGRRTPAVA</sequence>
<comment type="caution">
    <text evidence="2">The sequence shown here is derived from an EMBL/GenBank/DDBJ whole genome shotgun (WGS) entry which is preliminary data.</text>
</comment>
<dbReference type="EMBL" id="JBHMCR010000010">
    <property type="protein sequence ID" value="MFB9522573.1"/>
    <property type="molecule type" value="Genomic_DNA"/>
</dbReference>
<dbReference type="Proteomes" id="UP001589718">
    <property type="component" value="Unassembled WGS sequence"/>
</dbReference>
<keyword evidence="1" id="KW-0472">Membrane</keyword>
<organism evidence="2 3">
    <name type="scientific">Streptomyces cremeus</name>
    <dbReference type="NCBI Taxonomy" id="66881"/>
    <lineage>
        <taxon>Bacteria</taxon>
        <taxon>Bacillati</taxon>
        <taxon>Actinomycetota</taxon>
        <taxon>Actinomycetes</taxon>
        <taxon>Kitasatosporales</taxon>
        <taxon>Streptomycetaceae</taxon>
        <taxon>Streptomyces</taxon>
    </lineage>
</organism>
<feature type="transmembrane region" description="Helical" evidence="1">
    <location>
        <begin position="109"/>
        <end position="128"/>
    </location>
</feature>
<keyword evidence="1" id="KW-0812">Transmembrane</keyword>
<proteinExistence type="predicted"/>
<evidence type="ECO:0000313" key="3">
    <source>
        <dbReference type="Proteomes" id="UP001589718"/>
    </source>
</evidence>
<accession>A0ABV5PH85</accession>
<gene>
    <name evidence="2" type="ORF">ACFFTU_21755</name>
</gene>
<protein>
    <submittedName>
        <fullName evidence="2">Uncharacterized protein</fullName>
    </submittedName>
</protein>
<evidence type="ECO:0000256" key="1">
    <source>
        <dbReference type="SAM" id="Phobius"/>
    </source>
</evidence>
<evidence type="ECO:0000313" key="2">
    <source>
        <dbReference type="EMBL" id="MFB9522573.1"/>
    </source>
</evidence>